<name>A0ABT5DTN5_9BACT</name>
<sequence length="553" mass="58931">MIAWWRVGSLAPLGLALACSGVDVHGGDGHGGGETGAEPSTPAIEAPYLVGDLACAEPSHVGATERELEPGESTELPVPAGLPELLADIRARGGRPGLRFDTAAAGRLLNVRVPVRGHQVHRSADDVDEVALDLGAVTVHLTHAAGTGGGPELVLPPTLPLDQVVVLKTYARAPTPGGLGGAALTMVSAFDRRDEAAGPVATLAIDDTVPQAREADCDALAYELASEVPPVAVSFPPLSGCTLDECAKTRAAWLRATHDLFRLRQMLDFVAASPPEERAFLWAAEGGTETGERLMSYESEDVGPNTALQFYFGPYADYRLDAIRVAYARLWRTFHDHEVGGLTLDIECTPDGPGDICNTSRPGGHHAVKSNMKLCAKAYSTPSQSFDVPRLVLHESMHHMFVPWRDNTPRLSPIMDTHTHGHGALCAGKLVTDKGYGLKKIKHLAGYENDRGDDCWHNNFAFRNNDTYAYAAATLGTYIRFGYLGRWPLEQPPETEERLPDPDCGMPGVTTPPPGFSDPLSKCYKSGGELVCPGAHGGLAPGDLDIAAICPPL</sequence>
<reference evidence="1 2" key="1">
    <citation type="submission" date="2022-11" db="EMBL/GenBank/DDBJ databases">
        <title>Minimal conservation of predation-associated metabolite biosynthetic gene clusters underscores biosynthetic potential of Myxococcota including descriptions for ten novel species: Archangium lansinium sp. nov., Myxococcus landrumus sp. nov., Nannocystis bai.</title>
        <authorList>
            <person name="Ahearne A."/>
            <person name="Stevens C."/>
            <person name="Dowd S."/>
        </authorList>
    </citation>
    <scope>NUCLEOTIDE SEQUENCE [LARGE SCALE GENOMIC DNA]</scope>
    <source>
        <strain evidence="1 2">BB15-2</strain>
    </source>
</reference>
<accession>A0ABT5DTN5</accession>
<dbReference type="Gene3D" id="3.40.390.10">
    <property type="entry name" value="Collagenase (Catalytic Domain)"/>
    <property type="match status" value="1"/>
</dbReference>
<evidence type="ECO:0000313" key="1">
    <source>
        <dbReference type="EMBL" id="MDC0716088.1"/>
    </source>
</evidence>
<organism evidence="1 2">
    <name type="scientific">Nannocystis bainbridge</name>
    <dbReference type="NCBI Taxonomy" id="2995303"/>
    <lineage>
        <taxon>Bacteria</taxon>
        <taxon>Pseudomonadati</taxon>
        <taxon>Myxococcota</taxon>
        <taxon>Polyangia</taxon>
        <taxon>Nannocystales</taxon>
        <taxon>Nannocystaceae</taxon>
        <taxon>Nannocystis</taxon>
    </lineage>
</organism>
<dbReference type="InterPro" id="IPR024079">
    <property type="entry name" value="MetalloPept_cat_dom_sf"/>
</dbReference>
<protein>
    <submittedName>
        <fullName evidence="1">Uncharacterized protein</fullName>
    </submittedName>
</protein>
<dbReference type="EMBL" id="JAQNDL010000001">
    <property type="protein sequence ID" value="MDC0716088.1"/>
    <property type="molecule type" value="Genomic_DNA"/>
</dbReference>
<dbReference type="PROSITE" id="PS51257">
    <property type="entry name" value="PROKAR_LIPOPROTEIN"/>
    <property type="match status" value="1"/>
</dbReference>
<dbReference type="Proteomes" id="UP001221686">
    <property type="component" value="Unassembled WGS sequence"/>
</dbReference>
<keyword evidence="2" id="KW-1185">Reference proteome</keyword>
<proteinExistence type="predicted"/>
<gene>
    <name evidence="1" type="ORF">POL25_04230</name>
</gene>
<comment type="caution">
    <text evidence="1">The sequence shown here is derived from an EMBL/GenBank/DDBJ whole genome shotgun (WGS) entry which is preliminary data.</text>
</comment>
<evidence type="ECO:0000313" key="2">
    <source>
        <dbReference type="Proteomes" id="UP001221686"/>
    </source>
</evidence>